<accession>A0A5C5ZZD2</accession>
<dbReference type="RefSeq" id="WP_146523181.1">
    <property type="nucleotide sequence ID" value="NZ_CP151726.1"/>
</dbReference>
<proteinExistence type="predicted"/>
<keyword evidence="1" id="KW-1133">Transmembrane helix</keyword>
<keyword evidence="3" id="KW-1185">Reference proteome</keyword>
<comment type="caution">
    <text evidence="2">The sequence shown here is derived from an EMBL/GenBank/DDBJ whole genome shotgun (WGS) entry which is preliminary data.</text>
</comment>
<sequence>MATDEFLLDQAERNQQDRLLRRRDNRSRRRRYTAIAVLLMLALFVLAGPSFVSHTSIGTSLLSNTLSGYGLDGQVESMRVGWITPLRLRGLSIKSRPVQNAIGAAPDERSGSEILVEQVDTELTILDLFSFDPESLGNITVRDLNIRCSVDNGVCSLERDLQPLMQGDDQGSGNVNGHVHVENATVEVIDLPTGRGWSMGQSHMDVQMTGRSIEGSLAGVLTEPSGNAGSLQTEIHWSPADLSGTSPAATPAGEMANAGGWRMNLTTESLPLSVTDLLIRRFPEMLGQNGPSVTGEATGKILLSGNDRGNVEASIEELRIRDLSVAGLPGRQGAWKNAMASLDGEVSLVDRWVIGRGLKATTDFAVATLDGAFSTEFSLVGADDNPLRWLEALDGQASVDVDLAAFDQAMPGMIPLRDDAQLISGHASATIQSVAKNDNDPASTNARQSRLIFASDSLRARAHGRAVVVQPIELTAMVSNRGGRVHADEFQWTSSFATATGSGDLQTGQADLDIDFGRLYAMLRPVVDLSDVSLGGNATGRIRWNATNQNLWQLTGSGNATNLLIALPDGHRIQRSSVQCDVNAVGRWNGQSLAELSQANFKLLSNGMDLRAELSGAVANPTSASRFPIQLYANGRIENVAQTLRPWLPEATRDAEGAFVLNADGMISSDHASISKARIDITRPRIAYGANWISQPRVTIDFQGGVELPSGDFNSRSLQVVGDAISLAAEGEWNREKVALQLAWRADLKRLQDSMQPRMARAAGNIQQAAFDPQAPQNFNEVPVPTSSTFITGTCEGKISVRSSALELGAGLIELESQTTAKDVAFHESSPLNVGFGPQPRTLLAQNASALDQIVWLEPNVKINTVARYDSRSGTLSTDDLQISGDWFATTLSGDVVWNDVVGKVELDGPSRFKMDEVARRLTALTGTRIDAVGIHETPLKIAIARGPQDALDVQVDCNMGWESVAVAGVNLGPCSIPLHMTDSIVRINPCVIPVEGGQVDLAGDIFYRPGPVAMQLAPGTKAQNVRITQQMTSQWLKYLAPIAADATQVDGTIGAEIDEAFVNFDAPQQSRVRGRLNIERLQLSPGPLANQVVQGVDQLKSLSQGALAVGRDVTGKTLVTMPPQSVDFAVGNGVVTHQRMYLQIDRAQLITSGQVGMNGSVNLVAQVPLDARWIGRDLQGMAGQSVSMPITGTLSQPRLDPRGVRDLVMQLGTQAVQNKLQEEVATGLEKLFGF</sequence>
<evidence type="ECO:0000256" key="1">
    <source>
        <dbReference type="SAM" id="Phobius"/>
    </source>
</evidence>
<keyword evidence="1" id="KW-0472">Membrane</keyword>
<evidence type="ECO:0000313" key="2">
    <source>
        <dbReference type="EMBL" id="TWT92391.1"/>
    </source>
</evidence>
<dbReference type="AlphaFoldDB" id="A0A5C5ZZD2"/>
<name>A0A5C5ZZD2_9BACT</name>
<feature type="transmembrane region" description="Helical" evidence="1">
    <location>
        <begin position="32"/>
        <end position="52"/>
    </location>
</feature>
<keyword evidence="1" id="KW-0812">Transmembrane</keyword>
<dbReference type="EMBL" id="SJPN01000011">
    <property type="protein sequence ID" value="TWT92391.1"/>
    <property type="molecule type" value="Genomic_DNA"/>
</dbReference>
<dbReference type="OrthoDB" id="244263at2"/>
<organism evidence="2 3">
    <name type="scientific">Stieleria varia</name>
    <dbReference type="NCBI Taxonomy" id="2528005"/>
    <lineage>
        <taxon>Bacteria</taxon>
        <taxon>Pseudomonadati</taxon>
        <taxon>Planctomycetota</taxon>
        <taxon>Planctomycetia</taxon>
        <taxon>Pirellulales</taxon>
        <taxon>Pirellulaceae</taxon>
        <taxon>Stieleria</taxon>
    </lineage>
</organism>
<evidence type="ECO:0000313" key="3">
    <source>
        <dbReference type="Proteomes" id="UP000320176"/>
    </source>
</evidence>
<evidence type="ECO:0008006" key="4">
    <source>
        <dbReference type="Google" id="ProtNLM"/>
    </source>
</evidence>
<reference evidence="2 3" key="1">
    <citation type="submission" date="2019-02" db="EMBL/GenBank/DDBJ databases">
        <title>Deep-cultivation of Planctomycetes and their phenomic and genomic characterization uncovers novel biology.</title>
        <authorList>
            <person name="Wiegand S."/>
            <person name="Jogler M."/>
            <person name="Boedeker C."/>
            <person name="Pinto D."/>
            <person name="Vollmers J."/>
            <person name="Rivas-Marin E."/>
            <person name="Kohn T."/>
            <person name="Peeters S.H."/>
            <person name="Heuer A."/>
            <person name="Rast P."/>
            <person name="Oberbeckmann S."/>
            <person name="Bunk B."/>
            <person name="Jeske O."/>
            <person name="Meyerdierks A."/>
            <person name="Storesund J.E."/>
            <person name="Kallscheuer N."/>
            <person name="Luecker S."/>
            <person name="Lage O.M."/>
            <person name="Pohl T."/>
            <person name="Merkel B.J."/>
            <person name="Hornburger P."/>
            <person name="Mueller R.-W."/>
            <person name="Bruemmer F."/>
            <person name="Labrenz M."/>
            <person name="Spormann A.M."/>
            <person name="Op Den Camp H."/>
            <person name="Overmann J."/>
            <person name="Amann R."/>
            <person name="Jetten M.S.M."/>
            <person name="Mascher T."/>
            <person name="Medema M.H."/>
            <person name="Devos D.P."/>
            <person name="Kaster A.-K."/>
            <person name="Ovreas L."/>
            <person name="Rohde M."/>
            <person name="Galperin M.Y."/>
            <person name="Jogler C."/>
        </authorList>
    </citation>
    <scope>NUCLEOTIDE SEQUENCE [LARGE SCALE GENOMIC DNA]</scope>
    <source>
        <strain evidence="2 3">Pla52n</strain>
    </source>
</reference>
<dbReference type="Proteomes" id="UP000320176">
    <property type="component" value="Unassembled WGS sequence"/>
</dbReference>
<gene>
    <name evidence="2" type="ORF">Pla52n_62650</name>
</gene>
<protein>
    <recommendedName>
        <fullName evidence="4">AsmA-like C-terminal domain-containing protein</fullName>
    </recommendedName>
</protein>